<evidence type="ECO:0000313" key="3">
    <source>
        <dbReference type="Proteomes" id="UP000801492"/>
    </source>
</evidence>
<dbReference type="Pfam" id="PF01395">
    <property type="entry name" value="PBP_GOBP"/>
    <property type="match status" value="1"/>
</dbReference>
<dbReference type="OrthoDB" id="6709498at2759"/>
<protein>
    <submittedName>
        <fullName evidence="2">Uncharacterized protein</fullName>
    </submittedName>
</protein>
<proteinExistence type="predicted"/>
<feature type="signal peptide" evidence="1">
    <location>
        <begin position="1"/>
        <end position="18"/>
    </location>
</feature>
<gene>
    <name evidence="2" type="ORF">ILUMI_20775</name>
</gene>
<dbReference type="EMBL" id="VTPC01089961">
    <property type="protein sequence ID" value="KAF2885377.1"/>
    <property type="molecule type" value="Genomic_DNA"/>
</dbReference>
<dbReference type="GO" id="GO:0005549">
    <property type="term" value="F:odorant binding"/>
    <property type="evidence" value="ECO:0007669"/>
    <property type="project" value="InterPro"/>
</dbReference>
<feature type="chain" id="PRO_5035474982" evidence="1">
    <location>
        <begin position="19"/>
        <end position="139"/>
    </location>
</feature>
<accession>A0A8K0CHK7</accession>
<dbReference type="Gene3D" id="1.10.238.20">
    <property type="entry name" value="Pheromone/general odorant binding protein domain"/>
    <property type="match status" value="1"/>
</dbReference>
<organism evidence="2 3">
    <name type="scientific">Ignelater luminosus</name>
    <name type="common">Cucubano</name>
    <name type="synonym">Pyrophorus luminosus</name>
    <dbReference type="NCBI Taxonomy" id="2038154"/>
    <lineage>
        <taxon>Eukaryota</taxon>
        <taxon>Metazoa</taxon>
        <taxon>Ecdysozoa</taxon>
        <taxon>Arthropoda</taxon>
        <taxon>Hexapoda</taxon>
        <taxon>Insecta</taxon>
        <taxon>Pterygota</taxon>
        <taxon>Neoptera</taxon>
        <taxon>Endopterygota</taxon>
        <taxon>Coleoptera</taxon>
        <taxon>Polyphaga</taxon>
        <taxon>Elateriformia</taxon>
        <taxon>Elateroidea</taxon>
        <taxon>Elateridae</taxon>
        <taxon>Agrypninae</taxon>
        <taxon>Pyrophorini</taxon>
        <taxon>Ignelater</taxon>
    </lineage>
</organism>
<comment type="caution">
    <text evidence="2">The sequence shown here is derived from an EMBL/GenBank/DDBJ whole genome shotgun (WGS) entry which is preliminary data.</text>
</comment>
<name>A0A8K0CHK7_IGNLU</name>
<dbReference type="SUPFAM" id="SSF47565">
    <property type="entry name" value="Insect pheromone/odorant-binding proteins"/>
    <property type="match status" value="1"/>
</dbReference>
<dbReference type="Proteomes" id="UP000801492">
    <property type="component" value="Unassembled WGS sequence"/>
</dbReference>
<evidence type="ECO:0000256" key="1">
    <source>
        <dbReference type="SAM" id="SignalP"/>
    </source>
</evidence>
<keyword evidence="1" id="KW-0732">Signal</keyword>
<dbReference type="InterPro" id="IPR036728">
    <property type="entry name" value="PBP_GOBP_sf"/>
</dbReference>
<dbReference type="InterPro" id="IPR006170">
    <property type="entry name" value="PBP/GOBP"/>
</dbReference>
<reference evidence="2" key="1">
    <citation type="submission" date="2019-08" db="EMBL/GenBank/DDBJ databases">
        <title>The genome of the North American firefly Photinus pyralis.</title>
        <authorList>
            <consortium name="Photinus pyralis genome working group"/>
            <person name="Fallon T.R."/>
            <person name="Sander Lower S.E."/>
            <person name="Weng J.-K."/>
        </authorList>
    </citation>
    <scope>NUCLEOTIDE SEQUENCE</scope>
    <source>
        <strain evidence="2">TRF0915ILg1</strain>
        <tissue evidence="2">Whole body</tissue>
    </source>
</reference>
<sequence length="139" mass="16131">MKIVFVVFNLFLIVFIEAKIDFNIYEEDCITQLNVDREQMIEAFNQDFYPEDNQDFTNVLTCSWKKAEIIDKDENLDVDKLRQFLVDNFAKVQGSNYLIATLVAADALHHCEHVKGQSRGDIAVKMSNCILRKLDSYDV</sequence>
<keyword evidence="3" id="KW-1185">Reference proteome</keyword>
<dbReference type="AlphaFoldDB" id="A0A8K0CHK7"/>
<evidence type="ECO:0000313" key="2">
    <source>
        <dbReference type="EMBL" id="KAF2885377.1"/>
    </source>
</evidence>